<name>A0ABQ9VD53_SAGOE</name>
<organism evidence="2 3">
    <name type="scientific">Saguinus oedipus</name>
    <name type="common">Cotton-top tamarin</name>
    <name type="synonym">Oedipomidas oedipus</name>
    <dbReference type="NCBI Taxonomy" id="9490"/>
    <lineage>
        <taxon>Eukaryota</taxon>
        <taxon>Metazoa</taxon>
        <taxon>Chordata</taxon>
        <taxon>Craniata</taxon>
        <taxon>Vertebrata</taxon>
        <taxon>Euteleostomi</taxon>
        <taxon>Mammalia</taxon>
        <taxon>Eutheria</taxon>
        <taxon>Euarchontoglires</taxon>
        <taxon>Primates</taxon>
        <taxon>Haplorrhini</taxon>
        <taxon>Platyrrhini</taxon>
        <taxon>Cebidae</taxon>
        <taxon>Callitrichinae</taxon>
        <taxon>Saguinus</taxon>
    </lineage>
</organism>
<feature type="compositionally biased region" description="Basic and acidic residues" evidence="1">
    <location>
        <begin position="58"/>
        <end position="71"/>
    </location>
</feature>
<evidence type="ECO:0000313" key="2">
    <source>
        <dbReference type="EMBL" id="KAK2107157.1"/>
    </source>
</evidence>
<feature type="non-terminal residue" evidence="2">
    <location>
        <position position="1"/>
    </location>
</feature>
<gene>
    <name evidence="2" type="ORF">P7K49_016671</name>
</gene>
<proteinExistence type="predicted"/>
<dbReference type="EMBL" id="JASSZA010000007">
    <property type="protein sequence ID" value="KAK2107157.1"/>
    <property type="molecule type" value="Genomic_DNA"/>
</dbReference>
<reference evidence="2 3" key="1">
    <citation type="submission" date="2023-05" db="EMBL/GenBank/DDBJ databases">
        <title>B98-5 Cell Line De Novo Hybrid Assembly: An Optical Mapping Approach.</title>
        <authorList>
            <person name="Kananen K."/>
            <person name="Auerbach J.A."/>
            <person name="Kautto E."/>
            <person name="Blachly J.S."/>
        </authorList>
    </citation>
    <scope>NUCLEOTIDE SEQUENCE [LARGE SCALE GENOMIC DNA]</scope>
    <source>
        <strain evidence="2">B95-8</strain>
        <tissue evidence="2">Cell line</tissue>
    </source>
</reference>
<evidence type="ECO:0000256" key="1">
    <source>
        <dbReference type="SAM" id="MobiDB-lite"/>
    </source>
</evidence>
<feature type="compositionally biased region" description="Pro residues" evidence="1">
    <location>
        <begin position="36"/>
        <end position="51"/>
    </location>
</feature>
<sequence length="149" mass="16159">LTTGAPLPPGPRRALSPRFPCCTAPQVPHPWASADPPSPATGPSPAPPPPGRLSASASHREGETWERRELDPAYEGPPGEGMNPLPKSHQSRRPASRSRRWKPGASDPLLPYLELHPFHRRPSRLLQPRPRALLGGSRGGLRLGSLSRR</sequence>
<keyword evidence="3" id="KW-1185">Reference proteome</keyword>
<evidence type="ECO:0000313" key="3">
    <source>
        <dbReference type="Proteomes" id="UP001266305"/>
    </source>
</evidence>
<dbReference type="Proteomes" id="UP001266305">
    <property type="component" value="Unassembled WGS sequence"/>
</dbReference>
<feature type="compositionally biased region" description="Basic residues" evidence="1">
    <location>
        <begin position="89"/>
        <end position="102"/>
    </location>
</feature>
<comment type="caution">
    <text evidence="2">The sequence shown here is derived from an EMBL/GenBank/DDBJ whole genome shotgun (WGS) entry which is preliminary data.</text>
</comment>
<protein>
    <submittedName>
        <fullName evidence="2">Uncharacterized protein</fullName>
    </submittedName>
</protein>
<feature type="compositionally biased region" description="Pro residues" evidence="1">
    <location>
        <begin position="1"/>
        <end position="11"/>
    </location>
</feature>
<accession>A0ABQ9VD53</accession>
<feature type="region of interest" description="Disordered" evidence="1">
    <location>
        <begin position="1"/>
        <end position="149"/>
    </location>
</feature>
<feature type="compositionally biased region" description="Low complexity" evidence="1">
    <location>
        <begin position="124"/>
        <end position="135"/>
    </location>
</feature>